<dbReference type="CDD" id="cd01277">
    <property type="entry name" value="HINT_subgroup"/>
    <property type="match status" value="1"/>
</dbReference>
<dbReference type="PANTHER" id="PTHR47670">
    <property type="entry name" value="ADENYLYLSULFATASE HINT3"/>
    <property type="match status" value="1"/>
</dbReference>
<dbReference type="EMBL" id="MFQD01000039">
    <property type="protein sequence ID" value="OGH67627.1"/>
    <property type="molecule type" value="Genomic_DNA"/>
</dbReference>
<dbReference type="AlphaFoldDB" id="A0A1F6M7J1"/>
<proteinExistence type="predicted"/>
<dbReference type="InterPro" id="IPR036265">
    <property type="entry name" value="HIT-like_sf"/>
</dbReference>
<evidence type="ECO:0000256" key="2">
    <source>
        <dbReference type="PIRSR" id="PIRSR601310-3"/>
    </source>
</evidence>
<dbReference type="InterPro" id="IPR001310">
    <property type="entry name" value="Histidine_triad_HIT"/>
</dbReference>
<evidence type="ECO:0000256" key="1">
    <source>
        <dbReference type="PIRSR" id="PIRSR601310-1"/>
    </source>
</evidence>
<dbReference type="GO" id="GO:0047627">
    <property type="term" value="F:adenylylsulfatase activity"/>
    <property type="evidence" value="ECO:0007669"/>
    <property type="project" value="TreeGrafter"/>
</dbReference>
<evidence type="ECO:0000313" key="5">
    <source>
        <dbReference type="EMBL" id="OGH67627.1"/>
    </source>
</evidence>
<name>A0A1F6M7J1_9BACT</name>
<dbReference type="GO" id="GO:0006790">
    <property type="term" value="P:sulfur compound metabolic process"/>
    <property type="evidence" value="ECO:0007669"/>
    <property type="project" value="TreeGrafter"/>
</dbReference>
<dbReference type="SUPFAM" id="SSF54197">
    <property type="entry name" value="HIT-like"/>
    <property type="match status" value="1"/>
</dbReference>
<feature type="short sequence motif" description="Histidine triad motif" evidence="2 3">
    <location>
        <begin position="96"/>
        <end position="100"/>
    </location>
</feature>
<reference evidence="5 6" key="1">
    <citation type="journal article" date="2016" name="Nat. Commun.">
        <title>Thousands of microbial genomes shed light on interconnected biogeochemical processes in an aquifer system.</title>
        <authorList>
            <person name="Anantharaman K."/>
            <person name="Brown C.T."/>
            <person name="Hug L.A."/>
            <person name="Sharon I."/>
            <person name="Castelle C.J."/>
            <person name="Probst A.J."/>
            <person name="Thomas B.C."/>
            <person name="Singh A."/>
            <person name="Wilkins M.J."/>
            <person name="Karaoz U."/>
            <person name="Brodie E.L."/>
            <person name="Williams K.H."/>
            <person name="Hubbard S.S."/>
            <person name="Banfield J.F."/>
        </authorList>
    </citation>
    <scope>NUCLEOTIDE SEQUENCE [LARGE SCALE GENOMIC DNA]</scope>
</reference>
<evidence type="ECO:0000313" key="6">
    <source>
        <dbReference type="Proteomes" id="UP000176532"/>
    </source>
</evidence>
<evidence type="ECO:0000259" key="4">
    <source>
        <dbReference type="PROSITE" id="PS51084"/>
    </source>
</evidence>
<organism evidence="5 6">
    <name type="scientific">Candidatus Magasanikbacteria bacterium RIFCSPHIGHO2_02_FULL_50_9b</name>
    <dbReference type="NCBI Taxonomy" id="1798682"/>
    <lineage>
        <taxon>Bacteria</taxon>
        <taxon>Candidatus Magasanikiibacteriota</taxon>
    </lineage>
</organism>
<dbReference type="PROSITE" id="PS51084">
    <property type="entry name" value="HIT_2"/>
    <property type="match status" value="1"/>
</dbReference>
<feature type="active site" description="Tele-AMP-histidine intermediate" evidence="1">
    <location>
        <position position="98"/>
    </location>
</feature>
<dbReference type="Gene3D" id="3.30.428.10">
    <property type="entry name" value="HIT-like"/>
    <property type="match status" value="1"/>
</dbReference>
<gene>
    <name evidence="5" type="ORF">A3C15_01400</name>
</gene>
<dbReference type="PANTHER" id="PTHR47670:SF1">
    <property type="entry name" value="ADENYLYLSULFATASE HINT3"/>
    <property type="match status" value="1"/>
</dbReference>
<comment type="caution">
    <text evidence="5">The sequence shown here is derived from an EMBL/GenBank/DDBJ whole genome shotgun (WGS) entry which is preliminary data.</text>
</comment>
<accession>A0A1F6M7J1</accession>
<evidence type="ECO:0000256" key="3">
    <source>
        <dbReference type="PROSITE-ProRule" id="PRU00464"/>
    </source>
</evidence>
<dbReference type="InterPro" id="IPR039384">
    <property type="entry name" value="HINT"/>
</dbReference>
<dbReference type="STRING" id="1798682.A3C15_01400"/>
<protein>
    <recommendedName>
        <fullName evidence="4">HIT domain-containing protein</fullName>
    </recommendedName>
</protein>
<sequence length="134" mass="14704">MSCIFCKIVAGEIPCHKVFEDENLLAFLDIHPCNPGHTLVIPKQHFENLLETPAVVVLQLMNGVHTLAPRVVAAVGAHGFNLGVNTGPASGQVIMHTHAHIIPRFEHDGLVHWPTKEMTSDELHQITLKICKGI</sequence>
<dbReference type="Pfam" id="PF01230">
    <property type="entry name" value="HIT"/>
    <property type="match status" value="1"/>
</dbReference>
<dbReference type="InterPro" id="IPR011146">
    <property type="entry name" value="HIT-like"/>
</dbReference>
<feature type="domain" description="HIT" evidence="4">
    <location>
        <begin position="4"/>
        <end position="111"/>
    </location>
</feature>
<dbReference type="PRINTS" id="PR00332">
    <property type="entry name" value="HISTRIAD"/>
</dbReference>
<dbReference type="Proteomes" id="UP000176532">
    <property type="component" value="Unassembled WGS sequence"/>
</dbReference>
<dbReference type="GO" id="GO:0009150">
    <property type="term" value="P:purine ribonucleotide metabolic process"/>
    <property type="evidence" value="ECO:0007669"/>
    <property type="project" value="TreeGrafter"/>
</dbReference>